<evidence type="ECO:0000256" key="5">
    <source>
        <dbReference type="ARBA" id="ARBA00023018"/>
    </source>
</evidence>
<organism evidence="10 11">
    <name type="scientific">Saguinus oedipus</name>
    <name type="common">Cotton-top tamarin</name>
    <name type="synonym">Oedipomidas oedipus</name>
    <dbReference type="NCBI Taxonomy" id="9490"/>
    <lineage>
        <taxon>Eukaryota</taxon>
        <taxon>Metazoa</taxon>
        <taxon>Chordata</taxon>
        <taxon>Craniata</taxon>
        <taxon>Vertebrata</taxon>
        <taxon>Euteleostomi</taxon>
        <taxon>Mammalia</taxon>
        <taxon>Eutheria</taxon>
        <taxon>Euarchontoglires</taxon>
        <taxon>Primates</taxon>
        <taxon>Haplorrhini</taxon>
        <taxon>Platyrrhini</taxon>
        <taxon>Cebidae</taxon>
        <taxon>Callitrichinae</taxon>
        <taxon>Saguinus</taxon>
    </lineage>
</organism>
<feature type="compositionally biased region" description="Low complexity" evidence="8">
    <location>
        <begin position="170"/>
        <end position="186"/>
    </location>
</feature>
<comment type="caution">
    <text evidence="10">The sequence shown here is derived from an EMBL/GenBank/DDBJ whole genome shotgun (WGS) entry which is preliminary data.</text>
</comment>
<proteinExistence type="predicted"/>
<keyword evidence="5" id="KW-0770">Synapse</keyword>
<dbReference type="InterPro" id="IPR052098">
    <property type="entry name" value="Presynaptic_Scaffold_Bsn/Pclo"/>
</dbReference>
<feature type="compositionally biased region" description="Polar residues" evidence="8">
    <location>
        <begin position="140"/>
        <end position="150"/>
    </location>
</feature>
<dbReference type="EMBL" id="JASSZA010000016">
    <property type="protein sequence ID" value="KAK2091135.1"/>
    <property type="molecule type" value="Genomic_DNA"/>
</dbReference>
<keyword evidence="6" id="KW-0966">Cell projection</keyword>
<feature type="region of interest" description="Disordered" evidence="8">
    <location>
        <begin position="1"/>
        <end position="116"/>
    </location>
</feature>
<dbReference type="PANTHER" id="PTHR14113">
    <property type="entry name" value="PICCOLO/BASSOON"/>
    <property type="match status" value="1"/>
</dbReference>
<evidence type="ECO:0000313" key="10">
    <source>
        <dbReference type="EMBL" id="KAK2091135.1"/>
    </source>
</evidence>
<evidence type="ECO:0000313" key="11">
    <source>
        <dbReference type="Proteomes" id="UP001266305"/>
    </source>
</evidence>
<feature type="domain" description="Zinc finger piccolo-type" evidence="9">
    <location>
        <begin position="237"/>
        <end position="284"/>
    </location>
</feature>
<comment type="subcellular location">
    <subcellularLocation>
        <location evidence="7">Presynaptic active zone</location>
    </subcellularLocation>
</comment>
<evidence type="ECO:0000256" key="3">
    <source>
        <dbReference type="ARBA" id="ARBA00022771"/>
    </source>
</evidence>
<evidence type="ECO:0000256" key="8">
    <source>
        <dbReference type="SAM" id="MobiDB-lite"/>
    </source>
</evidence>
<evidence type="ECO:0000256" key="7">
    <source>
        <dbReference type="ARBA" id="ARBA00034101"/>
    </source>
</evidence>
<keyword evidence="2" id="KW-0677">Repeat</keyword>
<evidence type="ECO:0000256" key="6">
    <source>
        <dbReference type="ARBA" id="ARBA00023273"/>
    </source>
</evidence>
<dbReference type="Pfam" id="PF05715">
    <property type="entry name" value="zf-piccolo"/>
    <property type="match status" value="1"/>
</dbReference>
<keyword evidence="11" id="KW-1185">Reference proteome</keyword>
<name>A0ABQ9U329_SAGOE</name>
<dbReference type="Proteomes" id="UP001266305">
    <property type="component" value="Unassembled WGS sequence"/>
</dbReference>
<dbReference type="InterPro" id="IPR008899">
    <property type="entry name" value="Znf_piccolo"/>
</dbReference>
<evidence type="ECO:0000259" key="9">
    <source>
        <dbReference type="Pfam" id="PF05715"/>
    </source>
</evidence>
<feature type="region of interest" description="Disordered" evidence="8">
    <location>
        <begin position="140"/>
        <end position="232"/>
    </location>
</feature>
<dbReference type="SUPFAM" id="SSF57903">
    <property type="entry name" value="FYVE/PHD zinc finger"/>
    <property type="match status" value="1"/>
</dbReference>
<keyword evidence="3" id="KW-0863">Zinc-finger</keyword>
<dbReference type="Gene3D" id="3.30.40.10">
    <property type="entry name" value="Zinc/RING finger domain, C3HC4 (zinc finger)"/>
    <property type="match status" value="1"/>
</dbReference>
<protein>
    <recommendedName>
        <fullName evidence="9">Zinc finger piccolo-type domain-containing protein</fullName>
    </recommendedName>
</protein>
<evidence type="ECO:0000256" key="1">
    <source>
        <dbReference type="ARBA" id="ARBA00022723"/>
    </source>
</evidence>
<evidence type="ECO:0000256" key="2">
    <source>
        <dbReference type="ARBA" id="ARBA00022737"/>
    </source>
</evidence>
<dbReference type="PANTHER" id="PTHR14113:SF1">
    <property type="entry name" value="PROTEIN BASSOON"/>
    <property type="match status" value="1"/>
</dbReference>
<dbReference type="InterPro" id="IPR011011">
    <property type="entry name" value="Znf_FYVE_PHD"/>
</dbReference>
<keyword evidence="1" id="KW-0479">Metal-binding</keyword>
<dbReference type="InterPro" id="IPR013083">
    <property type="entry name" value="Znf_RING/FYVE/PHD"/>
</dbReference>
<evidence type="ECO:0000256" key="4">
    <source>
        <dbReference type="ARBA" id="ARBA00022833"/>
    </source>
</evidence>
<keyword evidence="4" id="KW-0862">Zinc</keyword>
<gene>
    <name evidence="10" type="ORF">P7K49_030419</name>
</gene>
<sequence>MDMTTAPRSKSQQQLHSPALSPAHSPAKQPQGKPEQERSRGSGGPQPGSCQAETARATSVPGSAQAAAPPEVERVSPQPPQPTKPSTAEPRPPAGEAPAKSATTVPTGLGAAEQTQEGLTGKLFGLGASLLTQASTLMSVQPEVDTQGQPAPSKGTPKIVFSDASKESGPKPSGSVPGSGPAPGAKTEPGARTGPGSGPGALAKTGGTISPKHGKAEHQVASKAAAKPKTMPKERATCPLCQAELNMGSKSPANYNTCTTCKLQVCNLCGFNPTPHLVEQEAQCKAQCSLEAWSLAQEAQKMKVPWQNWTSLGQEQMLLLLLPQSCGPLSLAQGHPYRAALGIA</sequence>
<feature type="compositionally biased region" description="Polar residues" evidence="8">
    <location>
        <begin position="1"/>
        <end position="16"/>
    </location>
</feature>
<accession>A0ABQ9U329</accession>
<reference evidence="10 11" key="1">
    <citation type="submission" date="2023-05" db="EMBL/GenBank/DDBJ databases">
        <title>B98-5 Cell Line De Novo Hybrid Assembly: An Optical Mapping Approach.</title>
        <authorList>
            <person name="Kananen K."/>
            <person name="Auerbach J.A."/>
            <person name="Kautto E."/>
            <person name="Blachly J.S."/>
        </authorList>
    </citation>
    <scope>NUCLEOTIDE SEQUENCE [LARGE SCALE GENOMIC DNA]</scope>
    <source>
        <strain evidence="10">B95-8</strain>
        <tissue evidence="10">Cell line</tissue>
    </source>
</reference>